<sequence>MFTNTSSHSITEATLMRTSRSNAVSISALGIAAFAVGRTVGVCRSDSLTFEFASKVDLDGAPFGLHWSADSVFLGVSVPNCVKIFRLDRFSLQLSLAGSVSPFPSTVSSKRISVLWHTCENSVFVVFDSAQIKVFRNAYPETSAGWAEIHCISYQGVQKCMWAAPGDRLLAFRSGQAAIHAFDAVSASFKEAVEIQLPLRQPLRAIQSIPHSSDAMADSFVAVFDMPEDSIFSEFDIMGLRGGQDPLSEMIVPSKSSNPTIIMPSASPAAEPPVLNSFSMNFAIPAASIIQKTASAVLITFCIKDNLIIEQCRMEIPILMPDMLLLNRDHLIISNNSVGAILVYGICCDTGIIDSKIQQVIRLEPKHFALGMGVSRVKQSNNLGTDRLIVLEAVRTQKYTSTGVTGFRPSLEAEVDLRCVLYEQHQVAKLPVQQQAIERVVFNKGYANEDDDSDDCISDFSMVLPGANGGLIGNGRSLVQEVSVDKLGRSDDSLDRKLDDMTKRLDRMEQKQDRILELLERFARSK</sequence>
<evidence type="ECO:0000256" key="1">
    <source>
        <dbReference type="SAM" id="Coils"/>
    </source>
</evidence>
<keyword evidence="1" id="KW-0175">Coiled coil</keyword>
<protein>
    <submittedName>
        <fullName evidence="2">Uncharacterized protein</fullName>
    </submittedName>
</protein>
<gene>
    <name evidence="2" type="ORF">CcCBS67573_g07605</name>
</gene>
<dbReference type="EMBL" id="QEAP01000411">
    <property type="protein sequence ID" value="TPX67145.1"/>
    <property type="molecule type" value="Genomic_DNA"/>
</dbReference>
<comment type="caution">
    <text evidence="2">The sequence shown here is derived from an EMBL/GenBank/DDBJ whole genome shotgun (WGS) entry which is preliminary data.</text>
</comment>
<dbReference type="OrthoDB" id="2119615at2759"/>
<dbReference type="AlphaFoldDB" id="A0A507EUX7"/>
<feature type="coiled-coil region" evidence="1">
    <location>
        <begin position="491"/>
        <end position="518"/>
    </location>
</feature>
<evidence type="ECO:0000313" key="2">
    <source>
        <dbReference type="EMBL" id="TPX67145.1"/>
    </source>
</evidence>
<dbReference type="InterPro" id="IPR036322">
    <property type="entry name" value="WD40_repeat_dom_sf"/>
</dbReference>
<keyword evidence="3" id="KW-1185">Reference proteome</keyword>
<dbReference type="SUPFAM" id="SSF50978">
    <property type="entry name" value="WD40 repeat-like"/>
    <property type="match status" value="1"/>
</dbReference>
<reference evidence="2 3" key="1">
    <citation type="journal article" date="2019" name="Sci. Rep.">
        <title>Comparative genomics of chytrid fungi reveal insights into the obligate biotrophic and pathogenic lifestyle of Synchytrium endobioticum.</title>
        <authorList>
            <person name="van de Vossenberg B.T.L.H."/>
            <person name="Warris S."/>
            <person name="Nguyen H.D.T."/>
            <person name="van Gent-Pelzer M.P.E."/>
            <person name="Joly D.L."/>
            <person name="van de Geest H.C."/>
            <person name="Bonants P.J.M."/>
            <person name="Smith D.S."/>
            <person name="Levesque C.A."/>
            <person name="van der Lee T.A.J."/>
        </authorList>
    </citation>
    <scope>NUCLEOTIDE SEQUENCE [LARGE SCALE GENOMIC DNA]</scope>
    <source>
        <strain evidence="2 3">CBS 675.73</strain>
    </source>
</reference>
<evidence type="ECO:0000313" key="3">
    <source>
        <dbReference type="Proteomes" id="UP000320333"/>
    </source>
</evidence>
<dbReference type="Proteomes" id="UP000320333">
    <property type="component" value="Unassembled WGS sequence"/>
</dbReference>
<name>A0A507EUX7_9FUNG</name>
<proteinExistence type="predicted"/>
<accession>A0A507EUX7</accession>
<organism evidence="2 3">
    <name type="scientific">Chytriomyces confervae</name>
    <dbReference type="NCBI Taxonomy" id="246404"/>
    <lineage>
        <taxon>Eukaryota</taxon>
        <taxon>Fungi</taxon>
        <taxon>Fungi incertae sedis</taxon>
        <taxon>Chytridiomycota</taxon>
        <taxon>Chytridiomycota incertae sedis</taxon>
        <taxon>Chytridiomycetes</taxon>
        <taxon>Chytridiales</taxon>
        <taxon>Chytriomycetaceae</taxon>
        <taxon>Chytriomyces</taxon>
    </lineage>
</organism>